<dbReference type="OrthoDB" id="7400976at2"/>
<keyword evidence="1" id="KW-0614">Plasmid</keyword>
<dbReference type="AlphaFoldDB" id="A0A7U5CV82"/>
<dbReference type="Proteomes" id="UP000032300">
    <property type="component" value="Plasmid unnamed"/>
</dbReference>
<evidence type="ECO:0008006" key="3">
    <source>
        <dbReference type="Google" id="ProtNLM"/>
    </source>
</evidence>
<name>A0A7U5CV82_9SPHN</name>
<proteinExistence type="predicted"/>
<dbReference type="EMBL" id="CP010837">
    <property type="protein sequence ID" value="AJP74791.1"/>
    <property type="molecule type" value="Genomic_DNA"/>
</dbReference>
<protein>
    <recommendedName>
        <fullName evidence="3">Tetratricopeptide repeat protein</fullName>
    </recommendedName>
</protein>
<keyword evidence="2" id="KW-1185">Reference proteome</keyword>
<geneLocation type="plasmid" evidence="2"/>
<evidence type="ECO:0000313" key="2">
    <source>
        <dbReference type="Proteomes" id="UP000032300"/>
    </source>
</evidence>
<accession>A0A7U5CV82</accession>
<reference evidence="1 2" key="1">
    <citation type="journal article" date="2015" name="Int. J. Syst. Evol. Microbiol.">
        <title>Sphingomonas hengshuiensis sp. nov., isolated from lake wetland.</title>
        <authorList>
            <person name="Wei S."/>
            <person name="Wang T."/>
            <person name="Liu H."/>
            <person name="Zhang C."/>
            <person name="Guo J."/>
            <person name="Wang Q."/>
            <person name="Liang K."/>
            <person name="Zhang Z."/>
        </authorList>
    </citation>
    <scope>NUCLEOTIDE SEQUENCE [LARGE SCALE GENOMIC DNA]</scope>
    <source>
        <strain evidence="1 2">WHSC-8</strain>
        <plasmid evidence="1">unnamed</plasmid>
    </source>
</reference>
<evidence type="ECO:0000313" key="1">
    <source>
        <dbReference type="EMBL" id="AJP74791.1"/>
    </source>
</evidence>
<sequence>MSRAFVFIKTAAILIGGAVVLWVATGVTLDLTLARTRPALVLDWWPVGVQAKVAEGQAVVAEANRVAPEKVDRVRAQLRAAALREPVNSNALGALAALADYRRDRAGARALFRVSETLSRRNTFAQLWLIEDAVARDDSVEALKHYDRAMRVSPEARVMLLPILLTASSDPAIRKELLPLLAQRPLWWKDYVQRLAQEGDNPQVMADVLRAIRLDIRQVDQRSLAEDVLRRMVSLNDERRAMLAANHMEGLAGSTRSLRGGDFEPNNSLLPFTWWMRDETSIRAYRDIVPNGSLGLRVVTSAGNSGGVAQQLFGLSPGHYVFQGQAGDVSADPLARPALELACARGAQLARFVLPASDENGRSFRFAFDVPATDCAMQSISLVTAPAVDTDMWLDSLAITR</sequence>
<organism evidence="1 2">
    <name type="scientific">Sphingomonas hengshuiensis</name>
    <dbReference type="NCBI Taxonomy" id="1609977"/>
    <lineage>
        <taxon>Bacteria</taxon>
        <taxon>Pseudomonadati</taxon>
        <taxon>Pseudomonadota</taxon>
        <taxon>Alphaproteobacteria</taxon>
        <taxon>Sphingomonadales</taxon>
        <taxon>Sphingomonadaceae</taxon>
        <taxon>Sphingomonas</taxon>
    </lineage>
</organism>
<gene>
    <name evidence="1" type="ORF">TS85_23720</name>
</gene>
<dbReference type="RefSeq" id="WP_044337080.1">
    <property type="nucleotide sequence ID" value="NZ_CP010837.1"/>
</dbReference>
<dbReference type="KEGG" id="sphi:TS85_23720"/>
<reference evidence="1 2" key="2">
    <citation type="submission" date="2015-02" db="EMBL/GenBank/DDBJ databases">
        <title>The complete genome of Sphingomonas hengshuiensis sp. WHSC-8 isolated from soil of Hengshui Lake.</title>
        <authorList>
            <person name="Wei S."/>
            <person name="Guo J."/>
            <person name="Su C."/>
            <person name="Wu R."/>
            <person name="Zhang Z."/>
            <person name="Liang K."/>
            <person name="Li H."/>
            <person name="Wang T."/>
            <person name="Liu H."/>
            <person name="Zhang C."/>
            <person name="Li Z."/>
            <person name="Wang Q."/>
            <person name="Meng J."/>
        </authorList>
    </citation>
    <scope>NUCLEOTIDE SEQUENCE [LARGE SCALE GENOMIC DNA]</scope>
    <source>
        <strain evidence="1 2">WHSC-8</strain>
        <plasmid evidence="2">Plasmid</plasmid>
    </source>
</reference>